<evidence type="ECO:0000256" key="1">
    <source>
        <dbReference type="ARBA" id="ARBA00022980"/>
    </source>
</evidence>
<dbReference type="PROSITE" id="PS01143">
    <property type="entry name" value="RIBOSOMAL_L31"/>
    <property type="match status" value="1"/>
</dbReference>
<accession>A0ABM8JSN9</accession>
<dbReference type="PANTHER" id="PTHR33280">
    <property type="entry name" value="50S RIBOSOMAL PROTEIN L31, CHLOROPLASTIC"/>
    <property type="match status" value="1"/>
</dbReference>
<organism evidence="4 5">
    <name type="scientific">Spiroplasma ixodetis</name>
    <dbReference type="NCBI Taxonomy" id="2141"/>
    <lineage>
        <taxon>Bacteria</taxon>
        <taxon>Bacillati</taxon>
        <taxon>Mycoplasmatota</taxon>
        <taxon>Mollicutes</taxon>
        <taxon>Entomoplasmatales</taxon>
        <taxon>Spiroplasmataceae</taxon>
        <taxon>Spiroplasma</taxon>
    </lineage>
</organism>
<evidence type="ECO:0000313" key="5">
    <source>
        <dbReference type="Proteomes" id="UP001473424"/>
    </source>
</evidence>
<comment type="similarity">
    <text evidence="3">Belongs to the bacterial ribosomal protein bL31 family.</text>
</comment>
<dbReference type="InterPro" id="IPR042105">
    <property type="entry name" value="Ribosomal_bL31_sf"/>
</dbReference>
<gene>
    <name evidence="4" type="primary">rpmE</name>
    <name evidence="4" type="ORF">SAP269_20160</name>
</gene>
<keyword evidence="2 3" id="KW-0687">Ribonucleoprotein</keyword>
<dbReference type="Gene3D" id="4.10.830.30">
    <property type="entry name" value="Ribosomal protein L31"/>
    <property type="match status" value="1"/>
</dbReference>
<dbReference type="SUPFAM" id="SSF143800">
    <property type="entry name" value="L28p-like"/>
    <property type="match status" value="1"/>
</dbReference>
<dbReference type="GO" id="GO:0005840">
    <property type="term" value="C:ribosome"/>
    <property type="evidence" value="ECO:0007669"/>
    <property type="project" value="UniProtKB-KW"/>
</dbReference>
<evidence type="ECO:0000256" key="3">
    <source>
        <dbReference type="RuleBase" id="RU000564"/>
    </source>
</evidence>
<protein>
    <recommendedName>
        <fullName evidence="3">50S ribosomal protein L31</fullName>
    </recommendedName>
</protein>
<evidence type="ECO:0000313" key="4">
    <source>
        <dbReference type="EMBL" id="BET39427.1"/>
    </source>
</evidence>
<reference evidence="5" key="1">
    <citation type="journal article" date="2024" name="FEMS Microbiol. Lett.">
        <title>Genomic insights into Spiroplasma endosymbionts that induce male-killing and protective phenotypes in the pea aphid.</title>
        <authorList>
            <person name="Arai H."/>
            <person name="Legeai F."/>
            <person name="Kageyama D."/>
            <person name="Sugio A."/>
            <person name="Simon J.C."/>
        </authorList>
    </citation>
    <scope>NUCLEOTIDE SEQUENCE [LARGE SCALE GENOMIC DNA]</scope>
    <source>
        <strain evidence="5">sAp269</strain>
    </source>
</reference>
<keyword evidence="5" id="KW-1185">Reference proteome</keyword>
<dbReference type="InterPro" id="IPR034704">
    <property type="entry name" value="Ribosomal_bL28/bL31-like_sf"/>
</dbReference>
<dbReference type="InterPro" id="IPR002150">
    <property type="entry name" value="Ribosomal_bL31"/>
</dbReference>
<name>A0ABM8JSN9_9MOLU</name>
<dbReference type="Proteomes" id="UP001473424">
    <property type="component" value="Chromosome"/>
</dbReference>
<dbReference type="NCBIfam" id="NF000612">
    <property type="entry name" value="PRK00019.1"/>
    <property type="match status" value="1"/>
</dbReference>
<proteinExistence type="inferred from homology"/>
<dbReference type="NCBIfam" id="TIGR00105">
    <property type="entry name" value="L31"/>
    <property type="match status" value="1"/>
</dbReference>
<dbReference type="Pfam" id="PF01197">
    <property type="entry name" value="Ribosomal_L31"/>
    <property type="match status" value="1"/>
</dbReference>
<sequence>MAKASIHPEYFQTKVTCITCSDNFISGSTKGKEIRVDTCSSCHPFYTGKQSFVSAKGRVERFNTKASKQVETKTKNVEINKAKPQNTKTIVLETAKDVLKLTDTKQVKK</sequence>
<keyword evidence="1 3" id="KW-0689">Ribosomal protein</keyword>
<dbReference type="RefSeq" id="WP_353306215.1">
    <property type="nucleotide sequence ID" value="NZ_AP028955.1"/>
</dbReference>
<evidence type="ECO:0000256" key="2">
    <source>
        <dbReference type="ARBA" id="ARBA00023274"/>
    </source>
</evidence>
<dbReference type="PRINTS" id="PR01249">
    <property type="entry name" value="RIBOSOMALL31"/>
</dbReference>
<dbReference type="PANTHER" id="PTHR33280:SF1">
    <property type="entry name" value="LARGE RIBOSOMAL SUBUNIT PROTEIN BL31C"/>
    <property type="match status" value="1"/>
</dbReference>
<dbReference type="EMBL" id="AP028955">
    <property type="protein sequence ID" value="BET39427.1"/>
    <property type="molecule type" value="Genomic_DNA"/>
</dbReference>